<dbReference type="PANTHER" id="PTHR19446">
    <property type="entry name" value="REVERSE TRANSCRIPTASES"/>
    <property type="match status" value="1"/>
</dbReference>
<dbReference type="CDD" id="cd01650">
    <property type="entry name" value="RT_nLTR_like"/>
    <property type="match status" value="1"/>
</dbReference>
<dbReference type="Proteomes" id="UP000019118">
    <property type="component" value="Unassembled WGS sequence"/>
</dbReference>
<feature type="compositionally biased region" description="Basic and acidic residues" evidence="1">
    <location>
        <begin position="99"/>
        <end position="114"/>
    </location>
</feature>
<dbReference type="InterPro" id="IPR000477">
    <property type="entry name" value="RT_dom"/>
</dbReference>
<dbReference type="PROSITE" id="PS50878">
    <property type="entry name" value="RT_POL"/>
    <property type="match status" value="1"/>
</dbReference>
<dbReference type="InterPro" id="IPR043502">
    <property type="entry name" value="DNA/RNA_pol_sf"/>
</dbReference>
<keyword evidence="4" id="KW-1185">Reference proteome</keyword>
<name>A0AAR5PYV5_DENPD</name>
<proteinExistence type="predicted"/>
<evidence type="ECO:0000313" key="3">
    <source>
        <dbReference type="EnsemblMetazoa" id="XP_019766011.1"/>
    </source>
</evidence>
<sequence length="421" mass="49535">MNNTPTKQNNEKWNITKLQIKEEQEKYMQKIEEKLEQHIEEIDIEDIWSTLELTITKAADKTIAKNKTNRTKPCTRQMRIEKNILNAVEKRRQLIRRQKGEKEHQKYEMMERSRPRPGSREFYNLISNERKRTVLIPNPDENGNTIVSEEKPSYAEVQRAINKLKNCKAPGSDNIPSELFKYGGNSLHQEMHKLIMRKWREEKLPTKWQDSIRVHEKRDKSKCVNYRGISLRNTAYKVMENALLEKLTLFAENTLGEYQAGFRRERSTIDFRQAYDSVERNGRTFNPKETHSDDKSVHGRWEMPLSALLFNIVLETAIRREDIKTELLSTEGPKLILAYADDIDLIGNTILRVKEIFNKIEGTTSEMGLMINEENTKYMCVNRLGRRDRIGQNVSINTYNFERVERFKYLGATITVDNITE</sequence>
<accession>A0AAR5PYV5</accession>
<feature type="region of interest" description="Disordered" evidence="1">
    <location>
        <begin position="99"/>
        <end position="120"/>
    </location>
</feature>
<organism evidence="3 4">
    <name type="scientific">Dendroctonus ponderosae</name>
    <name type="common">Mountain pine beetle</name>
    <dbReference type="NCBI Taxonomy" id="77166"/>
    <lineage>
        <taxon>Eukaryota</taxon>
        <taxon>Metazoa</taxon>
        <taxon>Ecdysozoa</taxon>
        <taxon>Arthropoda</taxon>
        <taxon>Hexapoda</taxon>
        <taxon>Insecta</taxon>
        <taxon>Pterygota</taxon>
        <taxon>Neoptera</taxon>
        <taxon>Endopterygota</taxon>
        <taxon>Coleoptera</taxon>
        <taxon>Polyphaga</taxon>
        <taxon>Cucujiformia</taxon>
        <taxon>Curculionidae</taxon>
        <taxon>Scolytinae</taxon>
        <taxon>Dendroctonus</taxon>
    </lineage>
</organism>
<dbReference type="AlphaFoldDB" id="A0AAR5PYV5"/>
<evidence type="ECO:0000259" key="2">
    <source>
        <dbReference type="PROSITE" id="PS50878"/>
    </source>
</evidence>
<dbReference type="SUPFAM" id="SSF56672">
    <property type="entry name" value="DNA/RNA polymerases"/>
    <property type="match status" value="1"/>
</dbReference>
<dbReference type="Pfam" id="PF00078">
    <property type="entry name" value="RVT_1"/>
    <property type="match status" value="1"/>
</dbReference>
<dbReference type="EnsemblMetazoa" id="XM_019910452.1">
    <property type="protein sequence ID" value="XP_019766011.1"/>
    <property type="gene ID" value="LOC109541570"/>
</dbReference>
<feature type="domain" description="Reverse transcriptase" evidence="2">
    <location>
        <begin position="196"/>
        <end position="414"/>
    </location>
</feature>
<dbReference type="GO" id="GO:0071897">
    <property type="term" value="P:DNA biosynthetic process"/>
    <property type="evidence" value="ECO:0007669"/>
    <property type="project" value="UniProtKB-ARBA"/>
</dbReference>
<evidence type="ECO:0000313" key="4">
    <source>
        <dbReference type="Proteomes" id="UP000019118"/>
    </source>
</evidence>
<reference evidence="3" key="2">
    <citation type="submission" date="2024-08" db="UniProtKB">
        <authorList>
            <consortium name="EnsemblMetazoa"/>
        </authorList>
    </citation>
    <scope>IDENTIFICATION</scope>
</reference>
<reference evidence="4" key="1">
    <citation type="journal article" date="2013" name="Genome Biol.">
        <title>Draft genome of the mountain pine beetle, Dendroctonus ponderosae Hopkins, a major forest pest.</title>
        <authorList>
            <person name="Keeling C.I."/>
            <person name="Yuen M.M."/>
            <person name="Liao N.Y."/>
            <person name="Docking T.R."/>
            <person name="Chan S.K."/>
            <person name="Taylor G.A."/>
            <person name="Palmquist D.L."/>
            <person name="Jackman S.D."/>
            <person name="Nguyen A."/>
            <person name="Li M."/>
            <person name="Henderson H."/>
            <person name="Janes J.K."/>
            <person name="Zhao Y."/>
            <person name="Pandoh P."/>
            <person name="Moore R."/>
            <person name="Sperling F.A."/>
            <person name="Huber D.P."/>
            <person name="Birol I."/>
            <person name="Jones S.J."/>
            <person name="Bohlmann J."/>
        </authorList>
    </citation>
    <scope>NUCLEOTIDE SEQUENCE</scope>
</reference>
<evidence type="ECO:0000256" key="1">
    <source>
        <dbReference type="SAM" id="MobiDB-lite"/>
    </source>
</evidence>
<protein>
    <recommendedName>
        <fullName evidence="2">Reverse transcriptase domain-containing protein</fullName>
    </recommendedName>
</protein>